<evidence type="ECO:0000313" key="2">
    <source>
        <dbReference type="EMBL" id="ATZ29512.1"/>
    </source>
</evidence>
<dbReference type="EMBL" id="CP024985">
    <property type="protein sequence ID" value="ATZ22059.1"/>
    <property type="molecule type" value="Genomic_DNA"/>
</dbReference>
<accession>A0A2K8PRZ7</accession>
<evidence type="ECO:0000313" key="3">
    <source>
        <dbReference type="Proteomes" id="UP000231791"/>
    </source>
</evidence>
<name>A0A2K8PRZ7_STRLA</name>
<keyword evidence="3" id="KW-1185">Reference proteome</keyword>
<protein>
    <submittedName>
        <fullName evidence="2">Uncharacterized protein</fullName>
    </submittedName>
</protein>
<gene>
    <name evidence="1" type="ORF">SLAV_00645</name>
    <name evidence="2" type="ORF">SLAV_38745</name>
</gene>
<dbReference type="EMBL" id="CP024985">
    <property type="protein sequence ID" value="ATZ29512.1"/>
    <property type="molecule type" value="Genomic_DNA"/>
</dbReference>
<dbReference type="KEGG" id="slx:SLAV_00645"/>
<sequence length="125" mass="14068">MIVRCLEIIHPDGDYPVAEFDGIRVGGVYPVLEMVTDDDHCYIRVLGPDSPDPGLEWDPVSFETVDTRIPPGWTLAIAGGRTRLADARWQRPGFWTDYYRGDPQARADYDHVKSELLAAAPPREN</sequence>
<organism evidence="2 3">
    <name type="scientific">Streptomyces lavendulae subsp. lavendulae</name>
    <dbReference type="NCBI Taxonomy" id="58340"/>
    <lineage>
        <taxon>Bacteria</taxon>
        <taxon>Bacillati</taxon>
        <taxon>Actinomycetota</taxon>
        <taxon>Actinomycetes</taxon>
        <taxon>Kitasatosporales</taxon>
        <taxon>Streptomycetaceae</taxon>
        <taxon>Streptomyces</taxon>
    </lineage>
</organism>
<reference evidence="2 3" key="1">
    <citation type="submission" date="2017-11" db="EMBL/GenBank/DDBJ databases">
        <title>Complete genome sequence of Streptomyces lavendulae subsp. lavendulae CCM 3239 (formerly 'Streptomyces aureofaciens CCM 3239'), the producer of the angucycline-type antibiotic auricin.</title>
        <authorList>
            <person name="Busche T."/>
            <person name="Novakova R."/>
            <person name="Al'Dilaimi A."/>
            <person name="Homerova D."/>
            <person name="Feckova L."/>
            <person name="Rezuchova B."/>
            <person name="Mingyar E."/>
            <person name="Csolleiova D."/>
            <person name="Bekeova C."/>
            <person name="Winkler A."/>
            <person name="Sevcikova B."/>
            <person name="Kalinowski J."/>
            <person name="Kormanec J."/>
            <person name="Ruckert C."/>
        </authorList>
    </citation>
    <scope>NUCLEOTIDE SEQUENCE [LARGE SCALE GENOMIC DNA]</scope>
    <source>
        <strain evidence="2 3">CCM 3239</strain>
    </source>
</reference>
<dbReference type="KEGG" id="slx:SLAV_38745"/>
<proteinExistence type="predicted"/>
<evidence type="ECO:0000313" key="1">
    <source>
        <dbReference type="EMBL" id="ATZ22059.1"/>
    </source>
</evidence>
<dbReference type="Proteomes" id="UP000231791">
    <property type="component" value="Chromosome"/>
</dbReference>
<dbReference type="AlphaFoldDB" id="A0A2K8PRZ7"/>